<feature type="region of interest" description="Disordered" evidence="4">
    <location>
        <begin position="1"/>
        <end position="121"/>
    </location>
</feature>
<dbReference type="SUPFAM" id="SSF47095">
    <property type="entry name" value="HMG-box"/>
    <property type="match status" value="1"/>
</dbReference>
<dbReference type="InterPro" id="IPR009071">
    <property type="entry name" value="HMG_box_dom"/>
</dbReference>
<accession>A0A0D0CNW8</accession>
<feature type="compositionally biased region" description="Basic and acidic residues" evidence="4">
    <location>
        <begin position="1"/>
        <end position="18"/>
    </location>
</feature>
<dbReference type="HOGENOM" id="CLU_508083_0_0_1"/>
<feature type="compositionally biased region" description="Low complexity" evidence="4">
    <location>
        <begin position="350"/>
        <end position="359"/>
    </location>
</feature>
<feature type="compositionally biased region" description="Polar residues" evidence="4">
    <location>
        <begin position="138"/>
        <end position="155"/>
    </location>
</feature>
<reference evidence="6 7" key="1">
    <citation type="submission" date="2014-04" db="EMBL/GenBank/DDBJ databases">
        <title>Evolutionary Origins and Diversification of the Mycorrhizal Mutualists.</title>
        <authorList>
            <consortium name="DOE Joint Genome Institute"/>
            <consortium name="Mycorrhizal Genomics Consortium"/>
            <person name="Kohler A."/>
            <person name="Kuo A."/>
            <person name="Nagy L.G."/>
            <person name="Floudas D."/>
            <person name="Copeland A."/>
            <person name="Barry K.W."/>
            <person name="Cichocki N."/>
            <person name="Veneault-Fourrey C."/>
            <person name="LaButti K."/>
            <person name="Lindquist E.A."/>
            <person name="Lipzen A."/>
            <person name="Lundell T."/>
            <person name="Morin E."/>
            <person name="Murat C."/>
            <person name="Riley R."/>
            <person name="Ohm R."/>
            <person name="Sun H."/>
            <person name="Tunlid A."/>
            <person name="Henrissat B."/>
            <person name="Grigoriev I.V."/>
            <person name="Hibbett D.S."/>
            <person name="Martin F."/>
        </authorList>
    </citation>
    <scope>NUCLEOTIDE SEQUENCE [LARGE SCALE GENOMIC DNA]</scope>
    <source>
        <strain evidence="6 7">FD-317 M1</strain>
    </source>
</reference>
<evidence type="ECO:0000256" key="1">
    <source>
        <dbReference type="ARBA" id="ARBA00023125"/>
    </source>
</evidence>
<feature type="compositionally biased region" description="Polar residues" evidence="4">
    <location>
        <begin position="32"/>
        <end position="56"/>
    </location>
</feature>
<evidence type="ECO:0000256" key="2">
    <source>
        <dbReference type="ARBA" id="ARBA00023163"/>
    </source>
</evidence>
<dbReference type="PANTHER" id="PTHR10270:SF161">
    <property type="entry name" value="SEX-DETERMINING REGION Y PROTEIN"/>
    <property type="match status" value="1"/>
</dbReference>
<dbReference type="EMBL" id="KN834775">
    <property type="protein sequence ID" value="KIK60497.1"/>
    <property type="molecule type" value="Genomic_DNA"/>
</dbReference>
<sequence length="492" mass="54656">MPAQRTRDIREHSMEVRTDAPSLPQLAIISPTPRTLTFPNSHSLNFTPYSTPSNSPFEPDLNSLDIASPASSYLPTPPASTRTPSPDSTVSVFSPSSDRGSESFDAERRPKKDDGSHIKRPENAFILFRRKCCEDRQQAGQDNGPQKKQRQADLSKTISQKWKNLSEADRQYWEDLAKEKKREHQEMYPGYVYRPQRARDKDGRVRNKKYTKRVRGGGKARQMTETDEQATYVVPFPRPISSSAPPVAYHTVHIPVVLPRLSCTSSPTHSHAIGRQTSAAGTLFDFDYFPGSHSSNIPVNETGLQGLPRAPLWIESQADCEPSQSSDLMRSLFSLPTHDLEAGQPPPPTSEESSPISGPVTPSSVLLNHPTFAQLSVFDHTLPSNFNVQIATPSDMNPKHSSYPWDTNAIWQGESSMLMNGDFDLNAIPRIEFGRGTTEYTDDSSFGIAPIATLSSYPMQDFPQGFDENFLSMDAFGSEGDLPRFDDCVSVS</sequence>
<dbReference type="PROSITE" id="PS50118">
    <property type="entry name" value="HMG_BOX_2"/>
    <property type="match status" value="1"/>
</dbReference>
<feature type="domain" description="HMG box" evidence="5">
    <location>
        <begin position="118"/>
        <end position="192"/>
    </location>
</feature>
<feature type="compositionally biased region" description="Basic and acidic residues" evidence="4">
    <location>
        <begin position="99"/>
        <end position="121"/>
    </location>
</feature>
<dbReference type="InterPro" id="IPR050140">
    <property type="entry name" value="SRY-related_HMG-box_TF-like"/>
</dbReference>
<keyword evidence="3" id="KW-0539">Nucleus</keyword>
<dbReference type="InterPro" id="IPR036910">
    <property type="entry name" value="HMG_box_dom_sf"/>
</dbReference>
<keyword evidence="7" id="KW-1185">Reference proteome</keyword>
<dbReference type="GO" id="GO:0000122">
    <property type="term" value="P:negative regulation of transcription by RNA polymerase II"/>
    <property type="evidence" value="ECO:0007669"/>
    <property type="project" value="TreeGrafter"/>
</dbReference>
<feature type="compositionally biased region" description="Low complexity" evidence="4">
    <location>
        <begin position="79"/>
        <end position="89"/>
    </location>
</feature>
<dbReference type="SMART" id="SM00398">
    <property type="entry name" value="HMG"/>
    <property type="match status" value="1"/>
</dbReference>
<name>A0A0D0CNW8_9AGAR</name>
<proteinExistence type="predicted"/>
<evidence type="ECO:0000256" key="3">
    <source>
        <dbReference type="PROSITE-ProRule" id="PRU00267"/>
    </source>
</evidence>
<dbReference type="Proteomes" id="UP000053593">
    <property type="component" value="Unassembled WGS sequence"/>
</dbReference>
<keyword evidence="1 3" id="KW-0238">DNA-binding</keyword>
<dbReference type="CDD" id="cd01389">
    <property type="entry name" value="HMG-box_ROX1-like"/>
    <property type="match status" value="1"/>
</dbReference>
<dbReference type="GO" id="GO:0001228">
    <property type="term" value="F:DNA-binding transcription activator activity, RNA polymerase II-specific"/>
    <property type="evidence" value="ECO:0007669"/>
    <property type="project" value="TreeGrafter"/>
</dbReference>
<dbReference type="Gene3D" id="1.10.30.10">
    <property type="entry name" value="High mobility group box domain"/>
    <property type="match status" value="1"/>
</dbReference>
<evidence type="ECO:0000313" key="7">
    <source>
        <dbReference type="Proteomes" id="UP000053593"/>
    </source>
</evidence>
<dbReference type="AlphaFoldDB" id="A0A0D0CNW8"/>
<protein>
    <recommendedName>
        <fullName evidence="5">HMG box domain-containing protein</fullName>
    </recommendedName>
</protein>
<dbReference type="OrthoDB" id="6247875at2759"/>
<dbReference type="PANTHER" id="PTHR10270">
    <property type="entry name" value="SOX TRANSCRIPTION FACTOR"/>
    <property type="match status" value="1"/>
</dbReference>
<feature type="DNA-binding region" description="HMG box" evidence="3">
    <location>
        <begin position="118"/>
        <end position="192"/>
    </location>
</feature>
<evidence type="ECO:0000256" key="4">
    <source>
        <dbReference type="SAM" id="MobiDB-lite"/>
    </source>
</evidence>
<evidence type="ECO:0000313" key="6">
    <source>
        <dbReference type="EMBL" id="KIK60497.1"/>
    </source>
</evidence>
<feature type="region of interest" description="Disordered" evidence="4">
    <location>
        <begin position="337"/>
        <end position="361"/>
    </location>
</feature>
<dbReference type="GO" id="GO:0000978">
    <property type="term" value="F:RNA polymerase II cis-regulatory region sequence-specific DNA binding"/>
    <property type="evidence" value="ECO:0007669"/>
    <property type="project" value="TreeGrafter"/>
</dbReference>
<gene>
    <name evidence="6" type="ORF">GYMLUDRAFT_43821</name>
</gene>
<dbReference type="GO" id="GO:0005634">
    <property type="term" value="C:nucleus"/>
    <property type="evidence" value="ECO:0007669"/>
    <property type="project" value="UniProtKB-UniRule"/>
</dbReference>
<evidence type="ECO:0000259" key="5">
    <source>
        <dbReference type="PROSITE" id="PS50118"/>
    </source>
</evidence>
<dbReference type="Pfam" id="PF00505">
    <property type="entry name" value="HMG_box"/>
    <property type="match status" value="1"/>
</dbReference>
<organism evidence="6 7">
    <name type="scientific">Collybiopsis luxurians FD-317 M1</name>
    <dbReference type="NCBI Taxonomy" id="944289"/>
    <lineage>
        <taxon>Eukaryota</taxon>
        <taxon>Fungi</taxon>
        <taxon>Dikarya</taxon>
        <taxon>Basidiomycota</taxon>
        <taxon>Agaricomycotina</taxon>
        <taxon>Agaricomycetes</taxon>
        <taxon>Agaricomycetidae</taxon>
        <taxon>Agaricales</taxon>
        <taxon>Marasmiineae</taxon>
        <taxon>Omphalotaceae</taxon>
        <taxon>Collybiopsis</taxon>
        <taxon>Collybiopsis luxurians</taxon>
    </lineage>
</organism>
<feature type="region of interest" description="Disordered" evidence="4">
    <location>
        <begin position="136"/>
        <end position="155"/>
    </location>
</feature>
<keyword evidence="2" id="KW-0804">Transcription</keyword>
<dbReference type="GO" id="GO:0030154">
    <property type="term" value="P:cell differentiation"/>
    <property type="evidence" value="ECO:0007669"/>
    <property type="project" value="TreeGrafter"/>
</dbReference>